<dbReference type="PANTHER" id="PTHR35936:SF6">
    <property type="entry name" value="AMINO ACID ABC TRANSPORTER SUBSTRATE-BINDING PAAT FAMILY PROTEIN"/>
    <property type="match status" value="1"/>
</dbReference>
<dbReference type="SMART" id="SM00062">
    <property type="entry name" value="PBPb"/>
    <property type="match status" value="1"/>
</dbReference>
<dbReference type="Gene3D" id="3.40.190.10">
    <property type="entry name" value="Periplasmic binding protein-like II"/>
    <property type="match status" value="2"/>
</dbReference>
<dbReference type="Pfam" id="PF00497">
    <property type="entry name" value="SBP_bac_3"/>
    <property type="match status" value="1"/>
</dbReference>
<comment type="caution">
    <text evidence="5">The sequence shown here is derived from an EMBL/GenBank/DDBJ whole genome shotgun (WGS) entry which is preliminary data.</text>
</comment>
<protein>
    <submittedName>
        <fullName evidence="5">Transporter substrate-binding domain-containing protein</fullName>
    </submittedName>
</protein>
<proteinExistence type="inferred from homology"/>
<dbReference type="RefSeq" id="WP_180568118.1">
    <property type="nucleotide sequence ID" value="NZ_JACCKB010000010.1"/>
</dbReference>
<dbReference type="AlphaFoldDB" id="A0A853IF30"/>
<feature type="chain" id="PRO_5032463309" evidence="3">
    <location>
        <begin position="23"/>
        <end position="263"/>
    </location>
</feature>
<evidence type="ECO:0000256" key="3">
    <source>
        <dbReference type="SAM" id="SignalP"/>
    </source>
</evidence>
<sequence>MPYKVIALLIYCLFATSSLSYSAPFKIATFHFPPYEYTTDEGITGISVDIVKAVFKEMEVEFKLIELPWSRGLRAIKKGNIDCFFEVLWKQEREAYMDYAKEVLMPETASFFVLAKSSIQFTRGFSSLAQYKIGMRQDFSYGSSFDKSVDSNQFKIIIKRTKNEDLLRMLNTGEIDLLIGDKYGILYLYQRTFIRHKHAIKRLKPDVEDTPSYMVFTKQHDLSALRDQFTKALRQFKADGRYQRIINRWEKILQQNIIENTPP</sequence>
<dbReference type="InterPro" id="IPR001638">
    <property type="entry name" value="Solute-binding_3/MltF_N"/>
</dbReference>
<evidence type="ECO:0000313" key="5">
    <source>
        <dbReference type="EMBL" id="NYZ66086.1"/>
    </source>
</evidence>
<feature type="domain" description="Solute-binding protein family 3/N-terminal" evidence="4">
    <location>
        <begin position="24"/>
        <end position="253"/>
    </location>
</feature>
<feature type="signal peptide" evidence="3">
    <location>
        <begin position="1"/>
        <end position="22"/>
    </location>
</feature>
<evidence type="ECO:0000259" key="4">
    <source>
        <dbReference type="SMART" id="SM00062"/>
    </source>
</evidence>
<dbReference type="EMBL" id="JACCKB010000010">
    <property type="protein sequence ID" value="NYZ66086.1"/>
    <property type="molecule type" value="Genomic_DNA"/>
</dbReference>
<evidence type="ECO:0000256" key="1">
    <source>
        <dbReference type="ARBA" id="ARBA00010333"/>
    </source>
</evidence>
<dbReference type="SUPFAM" id="SSF53850">
    <property type="entry name" value="Periplasmic binding protein-like II"/>
    <property type="match status" value="1"/>
</dbReference>
<gene>
    <name evidence="5" type="ORF">H0A36_08675</name>
</gene>
<evidence type="ECO:0000256" key="2">
    <source>
        <dbReference type="ARBA" id="ARBA00022729"/>
    </source>
</evidence>
<keyword evidence="6" id="KW-1185">Reference proteome</keyword>
<accession>A0A853IF30</accession>
<dbReference type="PANTHER" id="PTHR35936">
    <property type="entry name" value="MEMBRANE-BOUND LYTIC MUREIN TRANSGLYCOSYLASE F"/>
    <property type="match status" value="1"/>
</dbReference>
<keyword evidence="2 3" id="KW-0732">Signal</keyword>
<dbReference type="Proteomes" id="UP000569732">
    <property type="component" value="Unassembled WGS sequence"/>
</dbReference>
<organism evidence="5 6">
    <name type="scientific">Spartinivicinus marinus</name>
    <dbReference type="NCBI Taxonomy" id="2994442"/>
    <lineage>
        <taxon>Bacteria</taxon>
        <taxon>Pseudomonadati</taxon>
        <taxon>Pseudomonadota</taxon>
        <taxon>Gammaproteobacteria</taxon>
        <taxon>Oceanospirillales</taxon>
        <taxon>Zooshikellaceae</taxon>
        <taxon>Spartinivicinus</taxon>
    </lineage>
</organism>
<reference evidence="5 6" key="1">
    <citation type="submission" date="2020-07" db="EMBL/GenBank/DDBJ databases">
        <title>Endozoicomonas sp. nov., isolated from sediment.</title>
        <authorList>
            <person name="Gu T."/>
        </authorList>
    </citation>
    <scope>NUCLEOTIDE SEQUENCE [LARGE SCALE GENOMIC DNA]</scope>
    <source>
        <strain evidence="5 6">SM1973</strain>
    </source>
</reference>
<comment type="similarity">
    <text evidence="1">Belongs to the bacterial solute-binding protein 3 family.</text>
</comment>
<name>A0A853IF30_9GAMM</name>
<evidence type="ECO:0000313" key="6">
    <source>
        <dbReference type="Proteomes" id="UP000569732"/>
    </source>
</evidence>